<accession>H8KQF3</accession>
<gene>
    <name evidence="1" type="ordered locus">Solca_1494</name>
</gene>
<dbReference type="HOGENOM" id="CLU_2791755_0_0_10"/>
<protein>
    <submittedName>
        <fullName evidence="1">Uncharacterized protein</fullName>
    </submittedName>
</protein>
<reference evidence="1" key="1">
    <citation type="submission" date="2012-02" db="EMBL/GenBank/DDBJ databases">
        <title>The complete genome of Solitalea canadensis DSM 3403.</title>
        <authorList>
            <consortium name="US DOE Joint Genome Institute (JGI-PGF)"/>
            <person name="Lucas S."/>
            <person name="Copeland A."/>
            <person name="Lapidus A."/>
            <person name="Glavina del Rio T."/>
            <person name="Dalin E."/>
            <person name="Tice H."/>
            <person name="Bruce D."/>
            <person name="Goodwin L."/>
            <person name="Pitluck S."/>
            <person name="Peters L."/>
            <person name="Ovchinnikova G."/>
            <person name="Lu M."/>
            <person name="Kyrpides N."/>
            <person name="Mavromatis K."/>
            <person name="Ivanova N."/>
            <person name="Brettin T."/>
            <person name="Detter J.C."/>
            <person name="Han C."/>
            <person name="Larimer F."/>
            <person name="Land M."/>
            <person name="Hauser L."/>
            <person name="Markowitz V."/>
            <person name="Cheng J.-F."/>
            <person name="Hugenholtz P."/>
            <person name="Woyke T."/>
            <person name="Wu D."/>
            <person name="Spring S."/>
            <person name="Schroeder M."/>
            <person name="Kopitz M."/>
            <person name="Brambilla E."/>
            <person name="Klenk H.-P."/>
            <person name="Eisen J.A."/>
        </authorList>
    </citation>
    <scope>NUCLEOTIDE SEQUENCE</scope>
    <source>
        <strain evidence="1">DSM 3403</strain>
    </source>
</reference>
<proteinExistence type="predicted"/>
<evidence type="ECO:0000313" key="1">
    <source>
        <dbReference type="EMBL" id="AFD06569.1"/>
    </source>
</evidence>
<evidence type="ECO:0000313" key="2">
    <source>
        <dbReference type="Proteomes" id="UP000007590"/>
    </source>
</evidence>
<dbReference type="EMBL" id="CP003349">
    <property type="protein sequence ID" value="AFD06569.1"/>
    <property type="molecule type" value="Genomic_DNA"/>
</dbReference>
<dbReference type="KEGG" id="scn:Solca_1494"/>
<keyword evidence="2" id="KW-1185">Reference proteome</keyword>
<dbReference type="Proteomes" id="UP000007590">
    <property type="component" value="Chromosome"/>
</dbReference>
<organism evidence="1 2">
    <name type="scientific">Solitalea canadensis (strain ATCC 29591 / DSM 3403 / JCM 21819 / LMG 8368 / NBRC 15130 / NCIMB 12057 / USAM 9D)</name>
    <name type="common">Flexibacter canadensis</name>
    <dbReference type="NCBI Taxonomy" id="929556"/>
    <lineage>
        <taxon>Bacteria</taxon>
        <taxon>Pseudomonadati</taxon>
        <taxon>Bacteroidota</taxon>
        <taxon>Sphingobacteriia</taxon>
        <taxon>Sphingobacteriales</taxon>
        <taxon>Sphingobacteriaceae</taxon>
        <taxon>Solitalea</taxon>
    </lineage>
</organism>
<sequence>MQDIITALVEMEELCPELYLFIDETPQLISDSDITENGPSIIALQEYLQTLKCQLVKAGNTSKLIYNA</sequence>
<name>H8KQF3_SOLCM</name>
<dbReference type="AlphaFoldDB" id="H8KQF3"/>